<dbReference type="Proteomes" id="UP000649753">
    <property type="component" value="Unassembled WGS sequence"/>
</dbReference>
<dbReference type="EMBL" id="JADBEB010000001">
    <property type="protein sequence ID" value="MBE1489588.1"/>
    <property type="molecule type" value="Genomic_DNA"/>
</dbReference>
<keyword evidence="2" id="KW-0479">Metal-binding</keyword>
<dbReference type="SFLD" id="SFLDG01067">
    <property type="entry name" value="SPASM/twitch_domain_containing"/>
    <property type="match status" value="1"/>
</dbReference>
<evidence type="ECO:0000313" key="7">
    <source>
        <dbReference type="Proteomes" id="UP000649753"/>
    </source>
</evidence>
<reference evidence="6" key="1">
    <citation type="submission" date="2020-10" db="EMBL/GenBank/DDBJ databases">
        <title>Sequencing the genomes of 1000 actinobacteria strains.</title>
        <authorList>
            <person name="Klenk H.-P."/>
        </authorList>
    </citation>
    <scope>NUCLEOTIDE SEQUENCE</scope>
    <source>
        <strain evidence="6">DSM 46832</strain>
    </source>
</reference>
<keyword evidence="4" id="KW-0411">Iron-sulfur</keyword>
<dbReference type="PROSITE" id="PS51918">
    <property type="entry name" value="RADICAL_SAM"/>
    <property type="match status" value="1"/>
</dbReference>
<dbReference type="AlphaFoldDB" id="A0A927M7H4"/>
<dbReference type="PANTHER" id="PTHR11228:SF7">
    <property type="entry name" value="PQQA PEPTIDE CYCLASE"/>
    <property type="match status" value="1"/>
</dbReference>
<evidence type="ECO:0000259" key="5">
    <source>
        <dbReference type="PROSITE" id="PS51918"/>
    </source>
</evidence>
<dbReference type="InterPro" id="IPR050377">
    <property type="entry name" value="Radical_SAM_PqqE_MftC-like"/>
</dbReference>
<dbReference type="GO" id="GO:0051536">
    <property type="term" value="F:iron-sulfur cluster binding"/>
    <property type="evidence" value="ECO:0007669"/>
    <property type="project" value="UniProtKB-KW"/>
</dbReference>
<evidence type="ECO:0000256" key="1">
    <source>
        <dbReference type="ARBA" id="ARBA00022691"/>
    </source>
</evidence>
<dbReference type="PANTHER" id="PTHR11228">
    <property type="entry name" value="RADICAL SAM DOMAIN PROTEIN"/>
    <property type="match status" value="1"/>
</dbReference>
<dbReference type="InterPro" id="IPR013785">
    <property type="entry name" value="Aldolase_TIM"/>
</dbReference>
<evidence type="ECO:0000313" key="6">
    <source>
        <dbReference type="EMBL" id="MBE1489588.1"/>
    </source>
</evidence>
<gene>
    <name evidence="6" type="ORF">H4W31_005226</name>
</gene>
<dbReference type="RefSeq" id="WP_192769037.1">
    <property type="nucleotide sequence ID" value="NZ_JADBEB010000001.1"/>
</dbReference>
<sequence>MNAVAGPNVLIWDVTFACPLRCSHCYTESGRRRPQNLSHEEMLRVADALITFRPAMITLCGGEPLTVPRIVEVVERFATAGVRVFLYTSGWSLPEQTVRDLAGMVAKLVVSVDGATAQVHDRIRGRAGSFDRAMAALALLDAESARRAAAGESPLRFGIDNVVVRSNYHQLDEMCASVAPRFPHLSDVAFGAVVPTGLASRVSYGDHEMLTDEQVTALVDEGTRQRLQQAAPASVTVTTTDNFGVQMHPDYVASHPDFRPLEIEPDGEVRAMPIYEGTVGSLLTEDPFVLWERARSRWHDPFVLECLRGIRTRRDWAEAVRRIDYRFGSDQVRARIDGRPVFDPAQAPRQLALRSVGGTPTR</sequence>
<dbReference type="Pfam" id="PF04055">
    <property type="entry name" value="Radical_SAM"/>
    <property type="match status" value="1"/>
</dbReference>
<keyword evidence="1" id="KW-0949">S-adenosyl-L-methionine</keyword>
<keyword evidence="3" id="KW-0408">Iron</keyword>
<name>A0A927M7H4_9ACTN</name>
<dbReference type="InterPro" id="IPR058240">
    <property type="entry name" value="rSAM_sf"/>
</dbReference>
<dbReference type="Gene3D" id="3.20.20.70">
    <property type="entry name" value="Aldolase class I"/>
    <property type="match status" value="1"/>
</dbReference>
<evidence type="ECO:0000256" key="4">
    <source>
        <dbReference type="ARBA" id="ARBA00023014"/>
    </source>
</evidence>
<keyword evidence="7" id="KW-1185">Reference proteome</keyword>
<dbReference type="InterPro" id="IPR007197">
    <property type="entry name" value="rSAM"/>
</dbReference>
<organism evidence="6 7">
    <name type="scientific">Plantactinospora soyae</name>
    <dbReference type="NCBI Taxonomy" id="1544732"/>
    <lineage>
        <taxon>Bacteria</taxon>
        <taxon>Bacillati</taxon>
        <taxon>Actinomycetota</taxon>
        <taxon>Actinomycetes</taxon>
        <taxon>Micromonosporales</taxon>
        <taxon>Micromonosporaceae</taxon>
        <taxon>Plantactinospora</taxon>
    </lineage>
</organism>
<dbReference type="SFLD" id="SFLDS00029">
    <property type="entry name" value="Radical_SAM"/>
    <property type="match status" value="1"/>
</dbReference>
<proteinExistence type="predicted"/>
<dbReference type="CDD" id="cd01335">
    <property type="entry name" value="Radical_SAM"/>
    <property type="match status" value="1"/>
</dbReference>
<protein>
    <submittedName>
        <fullName evidence="6">MoaA/NifB/PqqE/SkfB family radical SAM enzyme</fullName>
    </submittedName>
</protein>
<dbReference type="GO" id="GO:0003824">
    <property type="term" value="F:catalytic activity"/>
    <property type="evidence" value="ECO:0007669"/>
    <property type="project" value="InterPro"/>
</dbReference>
<evidence type="ECO:0000256" key="2">
    <source>
        <dbReference type="ARBA" id="ARBA00022723"/>
    </source>
</evidence>
<evidence type="ECO:0000256" key="3">
    <source>
        <dbReference type="ARBA" id="ARBA00023004"/>
    </source>
</evidence>
<comment type="caution">
    <text evidence="6">The sequence shown here is derived from an EMBL/GenBank/DDBJ whole genome shotgun (WGS) entry which is preliminary data.</text>
</comment>
<dbReference type="GO" id="GO:0046872">
    <property type="term" value="F:metal ion binding"/>
    <property type="evidence" value="ECO:0007669"/>
    <property type="project" value="UniProtKB-KW"/>
</dbReference>
<accession>A0A927M7H4</accession>
<dbReference type="SUPFAM" id="SSF102114">
    <property type="entry name" value="Radical SAM enzymes"/>
    <property type="match status" value="1"/>
</dbReference>
<feature type="domain" description="Radical SAM core" evidence="5">
    <location>
        <begin position="4"/>
        <end position="233"/>
    </location>
</feature>